<dbReference type="AlphaFoldDB" id="A0AAD7M6Z3"/>
<comment type="caution">
    <text evidence="2">The sequence shown here is derived from an EMBL/GenBank/DDBJ whole genome shotgun (WGS) entry which is preliminary data.</text>
</comment>
<gene>
    <name evidence="2" type="ORF">B0H17DRAFT_1040450</name>
</gene>
<sequence>MAPSHRPRPFEFTRQRPPSSPTAAACGRGPRGTGSGLRQWYRRASACRGRPCPRAGSAARFL</sequence>
<evidence type="ECO:0000256" key="1">
    <source>
        <dbReference type="SAM" id="MobiDB-lite"/>
    </source>
</evidence>
<reference evidence="2" key="1">
    <citation type="submission" date="2023-03" db="EMBL/GenBank/DDBJ databases">
        <title>Massive genome expansion in bonnet fungi (Mycena s.s.) driven by repeated elements and novel gene families across ecological guilds.</title>
        <authorList>
            <consortium name="Lawrence Berkeley National Laboratory"/>
            <person name="Harder C.B."/>
            <person name="Miyauchi S."/>
            <person name="Viragh M."/>
            <person name="Kuo A."/>
            <person name="Thoen E."/>
            <person name="Andreopoulos B."/>
            <person name="Lu D."/>
            <person name="Skrede I."/>
            <person name="Drula E."/>
            <person name="Henrissat B."/>
            <person name="Morin E."/>
            <person name="Kohler A."/>
            <person name="Barry K."/>
            <person name="LaButti K."/>
            <person name="Morin E."/>
            <person name="Salamov A."/>
            <person name="Lipzen A."/>
            <person name="Mereny Z."/>
            <person name="Hegedus B."/>
            <person name="Baldrian P."/>
            <person name="Stursova M."/>
            <person name="Weitz H."/>
            <person name="Taylor A."/>
            <person name="Grigoriev I.V."/>
            <person name="Nagy L.G."/>
            <person name="Martin F."/>
            <person name="Kauserud H."/>
        </authorList>
    </citation>
    <scope>NUCLEOTIDE SEQUENCE</scope>
    <source>
        <strain evidence="2">CBHHK067</strain>
    </source>
</reference>
<evidence type="ECO:0000313" key="2">
    <source>
        <dbReference type="EMBL" id="KAJ7704035.1"/>
    </source>
</evidence>
<feature type="non-terminal residue" evidence="2">
    <location>
        <position position="1"/>
    </location>
</feature>
<name>A0AAD7M6Z3_MYCRO</name>
<protein>
    <submittedName>
        <fullName evidence="2">Uncharacterized protein</fullName>
    </submittedName>
</protein>
<feature type="region of interest" description="Disordered" evidence="1">
    <location>
        <begin position="1"/>
        <end position="37"/>
    </location>
</feature>
<keyword evidence="3" id="KW-1185">Reference proteome</keyword>
<accession>A0AAD7M6Z3</accession>
<dbReference type="Proteomes" id="UP001221757">
    <property type="component" value="Unassembled WGS sequence"/>
</dbReference>
<proteinExistence type="predicted"/>
<evidence type="ECO:0000313" key="3">
    <source>
        <dbReference type="Proteomes" id="UP001221757"/>
    </source>
</evidence>
<organism evidence="2 3">
    <name type="scientific">Mycena rosella</name>
    <name type="common">Pink bonnet</name>
    <name type="synonym">Agaricus rosellus</name>
    <dbReference type="NCBI Taxonomy" id="1033263"/>
    <lineage>
        <taxon>Eukaryota</taxon>
        <taxon>Fungi</taxon>
        <taxon>Dikarya</taxon>
        <taxon>Basidiomycota</taxon>
        <taxon>Agaricomycotina</taxon>
        <taxon>Agaricomycetes</taxon>
        <taxon>Agaricomycetidae</taxon>
        <taxon>Agaricales</taxon>
        <taxon>Marasmiineae</taxon>
        <taxon>Mycenaceae</taxon>
        <taxon>Mycena</taxon>
    </lineage>
</organism>
<dbReference type="EMBL" id="JARKIE010000011">
    <property type="protein sequence ID" value="KAJ7704035.1"/>
    <property type="molecule type" value="Genomic_DNA"/>
</dbReference>